<protein>
    <submittedName>
        <fullName evidence="2">PFP-BETA1 protein</fullName>
    </submittedName>
</protein>
<sequence>MEEEMQDIASQLHPIDYFDVVGEAINDVSGTCADLFESMVLILGTCAIIGVKGSPVPSFNSGLPFWIIASGKVGCSLVAYFVHVHERFTAQRIRWSLRANLLLVIGLVQL</sequence>
<gene>
    <name evidence="2" type="primary">PFP-BETA1</name>
    <name evidence="2" type="ORF">SPIL2461_LOCUS19891</name>
</gene>
<proteinExistence type="predicted"/>
<keyword evidence="1" id="KW-1133">Transmembrane helix</keyword>
<name>A0A812X4A9_SYMPI</name>
<comment type="caution">
    <text evidence="2">The sequence shown here is derived from an EMBL/GenBank/DDBJ whole genome shotgun (WGS) entry which is preliminary data.</text>
</comment>
<evidence type="ECO:0000313" key="3">
    <source>
        <dbReference type="Proteomes" id="UP000649617"/>
    </source>
</evidence>
<evidence type="ECO:0000313" key="2">
    <source>
        <dbReference type="EMBL" id="CAE7705126.1"/>
    </source>
</evidence>
<dbReference type="AlphaFoldDB" id="A0A812X4A9"/>
<dbReference type="OrthoDB" id="447344at2759"/>
<accession>A0A812X4A9</accession>
<dbReference type="Proteomes" id="UP000649617">
    <property type="component" value="Unassembled WGS sequence"/>
</dbReference>
<organism evidence="2 3">
    <name type="scientific">Symbiodinium pilosum</name>
    <name type="common">Dinoflagellate</name>
    <dbReference type="NCBI Taxonomy" id="2952"/>
    <lineage>
        <taxon>Eukaryota</taxon>
        <taxon>Sar</taxon>
        <taxon>Alveolata</taxon>
        <taxon>Dinophyceae</taxon>
        <taxon>Suessiales</taxon>
        <taxon>Symbiodiniaceae</taxon>
        <taxon>Symbiodinium</taxon>
    </lineage>
</organism>
<reference evidence="2" key="1">
    <citation type="submission" date="2021-02" db="EMBL/GenBank/DDBJ databases">
        <authorList>
            <person name="Dougan E. K."/>
            <person name="Rhodes N."/>
            <person name="Thang M."/>
            <person name="Chan C."/>
        </authorList>
    </citation>
    <scope>NUCLEOTIDE SEQUENCE</scope>
</reference>
<feature type="transmembrane region" description="Helical" evidence="1">
    <location>
        <begin position="63"/>
        <end position="82"/>
    </location>
</feature>
<keyword evidence="1" id="KW-0812">Transmembrane</keyword>
<feature type="non-terminal residue" evidence="2">
    <location>
        <position position="1"/>
    </location>
</feature>
<keyword evidence="1" id="KW-0472">Membrane</keyword>
<dbReference type="EMBL" id="CAJNIZ010044928">
    <property type="protein sequence ID" value="CAE7705126.1"/>
    <property type="molecule type" value="Genomic_DNA"/>
</dbReference>
<keyword evidence="3" id="KW-1185">Reference proteome</keyword>
<evidence type="ECO:0000256" key="1">
    <source>
        <dbReference type="SAM" id="Phobius"/>
    </source>
</evidence>